<protein>
    <submittedName>
        <fullName evidence="5">AraC family transcriptional regulator</fullName>
    </submittedName>
</protein>
<dbReference type="GO" id="GO:0043565">
    <property type="term" value="F:sequence-specific DNA binding"/>
    <property type="evidence" value="ECO:0007669"/>
    <property type="project" value="InterPro"/>
</dbReference>
<dbReference type="PANTHER" id="PTHR43280">
    <property type="entry name" value="ARAC-FAMILY TRANSCRIPTIONAL REGULATOR"/>
    <property type="match status" value="1"/>
</dbReference>
<dbReference type="Proteomes" id="UP000824017">
    <property type="component" value="Unassembled WGS sequence"/>
</dbReference>
<keyword evidence="1" id="KW-0805">Transcription regulation</keyword>
<dbReference type="Pfam" id="PF12833">
    <property type="entry name" value="HTH_18"/>
    <property type="match status" value="1"/>
</dbReference>
<sequence>MHRELLRELSVITEEEQRILDGRTEIDQQIYTAKNDMVIDSNKLLQRGKLIQVRPHTRFVHFPKHTHNYIEVIYMCQGSTTHILNGNKIVLQEGDLLFLNQNAVQEILPAGKDDIAVNFIVLPQFLDTAFSMLGTEENQLRDFLVGALCGRDGETSWLYFHVSDILPVQNLVENMVWTIFYDSSNKRSCTQITMGLLFLQLLNCMDKMEAGGSKFDTEIAAAVLSYIDEHYKNGSLSELAGQMGYDVYWLSREIRKRTGRTYKELLQEKRMQQALYLLANSRIPVTDIIESVGYDNTSYFYRKFKERYGVSPKEYRDKLYKMPE</sequence>
<gene>
    <name evidence="5" type="ORF">H9817_00110</name>
</gene>
<dbReference type="InterPro" id="IPR003313">
    <property type="entry name" value="AraC-bd"/>
</dbReference>
<dbReference type="PANTHER" id="PTHR43280:SF28">
    <property type="entry name" value="HTH-TYPE TRANSCRIPTIONAL ACTIVATOR RHAS"/>
    <property type="match status" value="1"/>
</dbReference>
<evidence type="ECO:0000259" key="4">
    <source>
        <dbReference type="PROSITE" id="PS01124"/>
    </source>
</evidence>
<dbReference type="Gene3D" id="2.60.120.10">
    <property type="entry name" value="Jelly Rolls"/>
    <property type="match status" value="1"/>
</dbReference>
<dbReference type="Gene3D" id="1.10.10.60">
    <property type="entry name" value="Homeodomain-like"/>
    <property type="match status" value="2"/>
</dbReference>
<dbReference type="GO" id="GO:0003700">
    <property type="term" value="F:DNA-binding transcription factor activity"/>
    <property type="evidence" value="ECO:0007669"/>
    <property type="project" value="InterPro"/>
</dbReference>
<organism evidence="5 6">
    <name type="scientific">Candidatus Mediterraneibacter stercorigallinarum</name>
    <dbReference type="NCBI Taxonomy" id="2838686"/>
    <lineage>
        <taxon>Bacteria</taxon>
        <taxon>Bacillati</taxon>
        <taxon>Bacillota</taxon>
        <taxon>Clostridia</taxon>
        <taxon>Lachnospirales</taxon>
        <taxon>Lachnospiraceae</taxon>
        <taxon>Mediterraneibacter</taxon>
    </lineage>
</organism>
<dbReference type="PROSITE" id="PS00041">
    <property type="entry name" value="HTH_ARAC_FAMILY_1"/>
    <property type="match status" value="1"/>
</dbReference>
<dbReference type="PROSITE" id="PS01124">
    <property type="entry name" value="HTH_ARAC_FAMILY_2"/>
    <property type="match status" value="1"/>
</dbReference>
<evidence type="ECO:0000313" key="5">
    <source>
        <dbReference type="EMBL" id="HIZ12319.1"/>
    </source>
</evidence>
<reference evidence="5" key="1">
    <citation type="journal article" date="2021" name="PeerJ">
        <title>Extensive microbial diversity within the chicken gut microbiome revealed by metagenomics and culture.</title>
        <authorList>
            <person name="Gilroy R."/>
            <person name="Ravi A."/>
            <person name="Getino M."/>
            <person name="Pursley I."/>
            <person name="Horton D.L."/>
            <person name="Alikhan N.F."/>
            <person name="Baker D."/>
            <person name="Gharbi K."/>
            <person name="Hall N."/>
            <person name="Watson M."/>
            <person name="Adriaenssens E.M."/>
            <person name="Foster-Nyarko E."/>
            <person name="Jarju S."/>
            <person name="Secka A."/>
            <person name="Antonio M."/>
            <person name="Oren A."/>
            <person name="Chaudhuri R.R."/>
            <person name="La Ragione R."/>
            <person name="Hildebrand F."/>
            <person name="Pallen M.J."/>
        </authorList>
    </citation>
    <scope>NUCLEOTIDE SEQUENCE</scope>
    <source>
        <strain evidence="5">ChiGjej1B1-13045</strain>
    </source>
</reference>
<name>A0A9D2D8R1_9FIRM</name>
<dbReference type="AlphaFoldDB" id="A0A9D2D8R1"/>
<accession>A0A9D2D8R1</accession>
<dbReference type="InterPro" id="IPR020449">
    <property type="entry name" value="Tscrpt_reg_AraC-type_HTH"/>
</dbReference>
<evidence type="ECO:0000256" key="2">
    <source>
        <dbReference type="ARBA" id="ARBA00023125"/>
    </source>
</evidence>
<evidence type="ECO:0000256" key="1">
    <source>
        <dbReference type="ARBA" id="ARBA00023015"/>
    </source>
</evidence>
<dbReference type="SUPFAM" id="SSF51182">
    <property type="entry name" value="RmlC-like cupins"/>
    <property type="match status" value="1"/>
</dbReference>
<reference evidence="5" key="2">
    <citation type="submission" date="2021-04" db="EMBL/GenBank/DDBJ databases">
        <authorList>
            <person name="Gilroy R."/>
        </authorList>
    </citation>
    <scope>NUCLEOTIDE SEQUENCE</scope>
    <source>
        <strain evidence="5">ChiGjej1B1-13045</strain>
    </source>
</reference>
<dbReference type="InterPro" id="IPR018062">
    <property type="entry name" value="HTH_AraC-typ_CS"/>
</dbReference>
<keyword evidence="2" id="KW-0238">DNA-binding</keyword>
<dbReference type="PRINTS" id="PR00032">
    <property type="entry name" value="HTHARAC"/>
</dbReference>
<dbReference type="InterPro" id="IPR009057">
    <property type="entry name" value="Homeodomain-like_sf"/>
</dbReference>
<evidence type="ECO:0000313" key="6">
    <source>
        <dbReference type="Proteomes" id="UP000824017"/>
    </source>
</evidence>
<dbReference type="InterPro" id="IPR014710">
    <property type="entry name" value="RmlC-like_jellyroll"/>
</dbReference>
<dbReference type="InterPro" id="IPR018060">
    <property type="entry name" value="HTH_AraC"/>
</dbReference>
<comment type="caution">
    <text evidence="5">The sequence shown here is derived from an EMBL/GenBank/DDBJ whole genome shotgun (WGS) entry which is preliminary data.</text>
</comment>
<dbReference type="SMART" id="SM00342">
    <property type="entry name" value="HTH_ARAC"/>
    <property type="match status" value="1"/>
</dbReference>
<proteinExistence type="predicted"/>
<dbReference type="SUPFAM" id="SSF46689">
    <property type="entry name" value="Homeodomain-like"/>
    <property type="match status" value="1"/>
</dbReference>
<dbReference type="InterPro" id="IPR011051">
    <property type="entry name" value="RmlC_Cupin_sf"/>
</dbReference>
<evidence type="ECO:0000256" key="3">
    <source>
        <dbReference type="ARBA" id="ARBA00023163"/>
    </source>
</evidence>
<dbReference type="Pfam" id="PF02311">
    <property type="entry name" value="AraC_binding"/>
    <property type="match status" value="1"/>
</dbReference>
<feature type="domain" description="HTH araC/xylS-type" evidence="4">
    <location>
        <begin position="221"/>
        <end position="318"/>
    </location>
</feature>
<dbReference type="EMBL" id="DXCD01000002">
    <property type="protein sequence ID" value="HIZ12319.1"/>
    <property type="molecule type" value="Genomic_DNA"/>
</dbReference>
<keyword evidence="3" id="KW-0804">Transcription</keyword>